<gene>
    <name evidence="2" type="ORF">WALSEDRAFT_61411</name>
</gene>
<feature type="chain" id="PRO_5003697569" description="Secreted protein" evidence="1">
    <location>
        <begin position="19"/>
        <end position="78"/>
    </location>
</feature>
<evidence type="ECO:0008006" key="4">
    <source>
        <dbReference type="Google" id="ProtNLM"/>
    </source>
</evidence>
<keyword evidence="1" id="KW-0732">Signal</keyword>
<dbReference type="RefSeq" id="XP_006960408.1">
    <property type="nucleotide sequence ID" value="XM_006960346.1"/>
</dbReference>
<dbReference type="KEGG" id="wse:WALSEDRAFT_61411"/>
<sequence length="78" mass="8984">MQISIVLLLSFLIFLATTKNHKVFIVKSNAFKSNILQASWNIRFSNQRIIIPIVSWPYRFKDVVSSEGSPQSSKQSKR</sequence>
<organism evidence="2 3">
    <name type="scientific">Wallemia mellicola (strain ATCC MYA-4683 / CBS 633.66)</name>
    <name type="common">Wallemia sebi (CBS 633.66)</name>
    <dbReference type="NCBI Taxonomy" id="671144"/>
    <lineage>
        <taxon>Eukaryota</taxon>
        <taxon>Fungi</taxon>
        <taxon>Dikarya</taxon>
        <taxon>Basidiomycota</taxon>
        <taxon>Wallemiomycotina</taxon>
        <taxon>Wallemiomycetes</taxon>
        <taxon>Wallemiales</taxon>
        <taxon>Wallemiaceae</taxon>
        <taxon>Wallemia</taxon>
    </lineage>
</organism>
<dbReference type="EMBL" id="JH668248">
    <property type="protein sequence ID" value="EIM19611.1"/>
    <property type="molecule type" value="Genomic_DNA"/>
</dbReference>
<dbReference type="Proteomes" id="UP000005242">
    <property type="component" value="Unassembled WGS sequence"/>
</dbReference>
<accession>I4Y6L9</accession>
<dbReference type="AlphaFoldDB" id="I4Y6L9"/>
<dbReference type="InParanoid" id="I4Y6L9"/>
<proteinExistence type="predicted"/>
<dbReference type="GeneID" id="18474518"/>
<protein>
    <recommendedName>
        <fullName evidence="4">Secreted protein</fullName>
    </recommendedName>
</protein>
<evidence type="ECO:0000313" key="2">
    <source>
        <dbReference type="EMBL" id="EIM19611.1"/>
    </source>
</evidence>
<feature type="signal peptide" evidence="1">
    <location>
        <begin position="1"/>
        <end position="18"/>
    </location>
</feature>
<keyword evidence="3" id="KW-1185">Reference proteome</keyword>
<reference evidence="2 3" key="1">
    <citation type="journal article" date="2012" name="Fungal Genet. Biol.">
        <title>The genome of the xerotolerant mold Wallemia sebi reveals adaptations to osmotic stress and suggests cryptic sexual reproduction.</title>
        <authorList>
            <person name="Padamsee M."/>
            <person name="Kumar T.K.A."/>
            <person name="Riley R."/>
            <person name="Binder M."/>
            <person name="Boyd A."/>
            <person name="Calvo A.M."/>
            <person name="Furukawa K."/>
            <person name="Hesse C."/>
            <person name="Hohmann S."/>
            <person name="James T.Y."/>
            <person name="LaButti K."/>
            <person name="Lapidus A."/>
            <person name="Lindquist E."/>
            <person name="Lucas S."/>
            <person name="Miller K."/>
            <person name="Shantappa S."/>
            <person name="Grigoriev I.V."/>
            <person name="Hibbett D.S."/>
            <person name="McLaughlin D.J."/>
            <person name="Spatafora J.W."/>
            <person name="Aime M.C."/>
        </authorList>
    </citation>
    <scope>NUCLEOTIDE SEQUENCE [LARGE SCALE GENOMIC DNA]</scope>
    <source>
        <strain evidence="3">ATCC MYA-4683 / CBS 633.66</strain>
    </source>
</reference>
<name>I4Y6L9_WALMC</name>
<evidence type="ECO:0000313" key="3">
    <source>
        <dbReference type="Proteomes" id="UP000005242"/>
    </source>
</evidence>
<dbReference type="HOGENOM" id="CLU_2623882_0_0_1"/>
<evidence type="ECO:0000256" key="1">
    <source>
        <dbReference type="SAM" id="SignalP"/>
    </source>
</evidence>